<reference evidence="2" key="1">
    <citation type="submission" date="2021-01" db="EMBL/GenBank/DDBJ databases">
        <title>Whole genome shotgun sequence of Rhizocola hellebori NBRC 109834.</title>
        <authorList>
            <person name="Komaki H."/>
            <person name="Tamura T."/>
        </authorList>
    </citation>
    <scope>NUCLEOTIDE SEQUENCE</scope>
    <source>
        <strain evidence="2">NBRC 109834</strain>
    </source>
</reference>
<evidence type="ECO:0000256" key="1">
    <source>
        <dbReference type="SAM" id="SignalP"/>
    </source>
</evidence>
<evidence type="ECO:0000313" key="3">
    <source>
        <dbReference type="Proteomes" id="UP000612899"/>
    </source>
</evidence>
<dbReference type="AlphaFoldDB" id="A0A8J3Q4W9"/>
<evidence type="ECO:0008006" key="4">
    <source>
        <dbReference type="Google" id="ProtNLM"/>
    </source>
</evidence>
<sequence>MSKLAAALMVLAISAGCSSAAATTVQVDSYRRGADDKHLTVSVVIGERDSIEGTTTTEDAKQVTVDVRVKRAGGTGTDLGVVHQLEVTLTDPLAQRLVVDGTGHTVPQKQ</sequence>
<keyword evidence="1" id="KW-0732">Signal</keyword>
<dbReference type="Proteomes" id="UP000612899">
    <property type="component" value="Unassembled WGS sequence"/>
</dbReference>
<name>A0A8J3Q4W9_9ACTN</name>
<protein>
    <recommendedName>
        <fullName evidence="4">Lipoprotein</fullName>
    </recommendedName>
</protein>
<dbReference type="RefSeq" id="WP_203907197.1">
    <property type="nucleotide sequence ID" value="NZ_BONY01000006.1"/>
</dbReference>
<comment type="caution">
    <text evidence="2">The sequence shown here is derived from an EMBL/GenBank/DDBJ whole genome shotgun (WGS) entry which is preliminary data.</text>
</comment>
<evidence type="ECO:0000313" key="2">
    <source>
        <dbReference type="EMBL" id="GIH03290.1"/>
    </source>
</evidence>
<dbReference type="EMBL" id="BONY01000006">
    <property type="protein sequence ID" value="GIH03290.1"/>
    <property type="molecule type" value="Genomic_DNA"/>
</dbReference>
<organism evidence="2 3">
    <name type="scientific">Rhizocola hellebori</name>
    <dbReference type="NCBI Taxonomy" id="1392758"/>
    <lineage>
        <taxon>Bacteria</taxon>
        <taxon>Bacillati</taxon>
        <taxon>Actinomycetota</taxon>
        <taxon>Actinomycetes</taxon>
        <taxon>Micromonosporales</taxon>
        <taxon>Micromonosporaceae</taxon>
        <taxon>Rhizocola</taxon>
    </lineage>
</organism>
<feature type="signal peptide" evidence="1">
    <location>
        <begin position="1"/>
        <end position="20"/>
    </location>
</feature>
<gene>
    <name evidence="2" type="ORF">Rhe02_13570</name>
</gene>
<accession>A0A8J3Q4W9</accession>
<proteinExistence type="predicted"/>
<keyword evidence="3" id="KW-1185">Reference proteome</keyword>
<dbReference type="PROSITE" id="PS51257">
    <property type="entry name" value="PROKAR_LIPOPROTEIN"/>
    <property type="match status" value="1"/>
</dbReference>
<feature type="chain" id="PRO_5038788188" description="Lipoprotein" evidence="1">
    <location>
        <begin position="21"/>
        <end position="110"/>
    </location>
</feature>